<dbReference type="Proteomes" id="UP000308549">
    <property type="component" value="Unassembled WGS sequence"/>
</dbReference>
<evidence type="ECO:0000313" key="2">
    <source>
        <dbReference type="EMBL" id="TKA21980.1"/>
    </source>
</evidence>
<dbReference type="AlphaFoldDB" id="A0A4U0TJH6"/>
<name>A0A4U0TJH6_9PEZI</name>
<sequence length="136" mass="14050">MHACAPNGAAMIYTTRTLSAKACFKAAVPAEMICGVTPGSFMTESELVPVKAPTKAGMLLSRRVLRAAEKMAVKVVAPTARADVVTAVGVAIKWCGVDSCTPGDYEPERGAEAKTGKSIEDDGAGRVSGLDGRHAN</sequence>
<organism evidence="2 3">
    <name type="scientific">Salinomyces thailandicus</name>
    <dbReference type="NCBI Taxonomy" id="706561"/>
    <lineage>
        <taxon>Eukaryota</taxon>
        <taxon>Fungi</taxon>
        <taxon>Dikarya</taxon>
        <taxon>Ascomycota</taxon>
        <taxon>Pezizomycotina</taxon>
        <taxon>Dothideomycetes</taxon>
        <taxon>Dothideomycetidae</taxon>
        <taxon>Mycosphaerellales</taxon>
        <taxon>Teratosphaeriaceae</taxon>
        <taxon>Salinomyces</taxon>
    </lineage>
</organism>
<keyword evidence="3" id="KW-1185">Reference proteome</keyword>
<comment type="caution">
    <text evidence="2">The sequence shown here is derived from an EMBL/GenBank/DDBJ whole genome shotgun (WGS) entry which is preliminary data.</text>
</comment>
<evidence type="ECO:0000256" key="1">
    <source>
        <dbReference type="SAM" id="MobiDB-lite"/>
    </source>
</evidence>
<feature type="compositionally biased region" description="Basic and acidic residues" evidence="1">
    <location>
        <begin position="106"/>
        <end position="124"/>
    </location>
</feature>
<gene>
    <name evidence="2" type="ORF">B0A50_08559</name>
</gene>
<feature type="region of interest" description="Disordered" evidence="1">
    <location>
        <begin position="101"/>
        <end position="136"/>
    </location>
</feature>
<dbReference type="EMBL" id="NAJL01000090">
    <property type="protein sequence ID" value="TKA21980.1"/>
    <property type="molecule type" value="Genomic_DNA"/>
</dbReference>
<accession>A0A4U0TJH6</accession>
<reference evidence="2 3" key="1">
    <citation type="submission" date="2017-03" db="EMBL/GenBank/DDBJ databases">
        <title>Genomes of endolithic fungi from Antarctica.</title>
        <authorList>
            <person name="Coleine C."/>
            <person name="Masonjones S."/>
            <person name="Stajich J.E."/>
        </authorList>
    </citation>
    <scope>NUCLEOTIDE SEQUENCE [LARGE SCALE GENOMIC DNA]</scope>
    <source>
        <strain evidence="2 3">CCFEE 6315</strain>
    </source>
</reference>
<protein>
    <submittedName>
        <fullName evidence="2">Uncharacterized protein</fullName>
    </submittedName>
</protein>
<proteinExistence type="predicted"/>
<evidence type="ECO:0000313" key="3">
    <source>
        <dbReference type="Proteomes" id="UP000308549"/>
    </source>
</evidence>